<name>A0ABS2GWZ4_9LACO</name>
<dbReference type="EMBL" id="JACJKU010000007">
    <property type="protein sequence ID" value="MBM6940173.1"/>
    <property type="molecule type" value="Genomic_DNA"/>
</dbReference>
<accession>A0ABS2GWZ4</accession>
<evidence type="ECO:0000313" key="2">
    <source>
        <dbReference type="Proteomes" id="UP000785625"/>
    </source>
</evidence>
<proteinExistence type="predicted"/>
<dbReference type="Proteomes" id="UP000785625">
    <property type="component" value="Unassembled WGS sequence"/>
</dbReference>
<sequence>MKKTKIDLDQVSFNAHFELGLINALEDTLDQTLQYVPDDENDNYPIEKAEMTAYELRRDKAAIQSLVWALKEQLKNNVLDQVETGDQQ</sequence>
<comment type="caution">
    <text evidence="1">The sequence shown here is derived from an EMBL/GenBank/DDBJ whole genome shotgun (WGS) entry which is preliminary data.</text>
</comment>
<gene>
    <name evidence="1" type="ORF">H5975_01500</name>
</gene>
<keyword evidence="2" id="KW-1185">Reference proteome</keyword>
<protein>
    <recommendedName>
        <fullName evidence="3">Phage protein</fullName>
    </recommendedName>
</protein>
<evidence type="ECO:0000313" key="1">
    <source>
        <dbReference type="EMBL" id="MBM6940173.1"/>
    </source>
</evidence>
<reference evidence="1 2" key="1">
    <citation type="journal article" date="2021" name="Sci. Rep.">
        <title>The distribution of antibiotic resistance genes in chicken gut microbiota commensals.</title>
        <authorList>
            <person name="Juricova H."/>
            <person name="Matiasovicova J."/>
            <person name="Kubasova T."/>
            <person name="Cejkova D."/>
            <person name="Rychlik I."/>
        </authorList>
    </citation>
    <scope>NUCLEOTIDE SEQUENCE [LARGE SCALE GENOMIC DNA]</scope>
    <source>
        <strain evidence="1 2">An574</strain>
    </source>
</reference>
<evidence type="ECO:0008006" key="3">
    <source>
        <dbReference type="Google" id="ProtNLM"/>
    </source>
</evidence>
<organism evidence="1 2">
    <name type="scientific">Limosilactobacillus coleohominis</name>
    <dbReference type="NCBI Taxonomy" id="181675"/>
    <lineage>
        <taxon>Bacteria</taxon>
        <taxon>Bacillati</taxon>
        <taxon>Bacillota</taxon>
        <taxon>Bacilli</taxon>
        <taxon>Lactobacillales</taxon>
        <taxon>Lactobacillaceae</taxon>
        <taxon>Limosilactobacillus</taxon>
    </lineage>
</organism>
<dbReference type="RefSeq" id="WP_204784581.1">
    <property type="nucleotide sequence ID" value="NZ_JACJKU010000007.1"/>
</dbReference>